<comment type="caution">
    <text evidence="1">The sequence shown here is derived from an EMBL/GenBank/DDBJ whole genome shotgun (WGS) entry which is preliminary data.</text>
</comment>
<accession>A0AAD5R603</accession>
<dbReference type="Proteomes" id="UP001196413">
    <property type="component" value="Unassembled WGS sequence"/>
</dbReference>
<keyword evidence="2" id="KW-1185">Reference proteome</keyword>
<organism evidence="1 2">
    <name type="scientific">Parelaphostrongylus tenuis</name>
    <name type="common">Meningeal worm</name>
    <dbReference type="NCBI Taxonomy" id="148309"/>
    <lineage>
        <taxon>Eukaryota</taxon>
        <taxon>Metazoa</taxon>
        <taxon>Ecdysozoa</taxon>
        <taxon>Nematoda</taxon>
        <taxon>Chromadorea</taxon>
        <taxon>Rhabditida</taxon>
        <taxon>Rhabditina</taxon>
        <taxon>Rhabditomorpha</taxon>
        <taxon>Strongyloidea</taxon>
        <taxon>Metastrongylidae</taxon>
        <taxon>Parelaphostrongylus</taxon>
    </lineage>
</organism>
<evidence type="ECO:0000313" key="2">
    <source>
        <dbReference type="Proteomes" id="UP001196413"/>
    </source>
</evidence>
<dbReference type="AlphaFoldDB" id="A0AAD5R603"/>
<name>A0AAD5R603_PARTN</name>
<gene>
    <name evidence="1" type="ORF">KIN20_031805</name>
</gene>
<sequence>MDGAKCEIAGDRIGGSRWMRVGAGGSVRSVSKHHHIGNVGTDGVRDGGVESVMVMAVMVVGGGVR</sequence>
<evidence type="ECO:0000313" key="1">
    <source>
        <dbReference type="EMBL" id="KAJ1370143.1"/>
    </source>
</evidence>
<protein>
    <submittedName>
        <fullName evidence="1">Uncharacterized protein</fullName>
    </submittedName>
</protein>
<reference evidence="1" key="1">
    <citation type="submission" date="2021-06" db="EMBL/GenBank/DDBJ databases">
        <title>Parelaphostrongylus tenuis whole genome reference sequence.</title>
        <authorList>
            <person name="Garwood T.J."/>
            <person name="Larsen P.A."/>
            <person name="Fountain-Jones N.M."/>
            <person name="Garbe J.R."/>
            <person name="Macchietto M.G."/>
            <person name="Kania S.A."/>
            <person name="Gerhold R.W."/>
            <person name="Richards J.E."/>
            <person name="Wolf T.M."/>
        </authorList>
    </citation>
    <scope>NUCLEOTIDE SEQUENCE</scope>
    <source>
        <strain evidence="1">MNPRO001-30</strain>
        <tissue evidence="1">Meninges</tissue>
    </source>
</reference>
<proteinExistence type="predicted"/>
<dbReference type="EMBL" id="JAHQIW010006741">
    <property type="protein sequence ID" value="KAJ1370143.1"/>
    <property type="molecule type" value="Genomic_DNA"/>
</dbReference>